<feature type="domain" description="Tubulin-folding cofactor D C-terminal" evidence="3">
    <location>
        <begin position="837"/>
        <end position="1000"/>
    </location>
</feature>
<dbReference type="AlphaFoldDB" id="A0A286UC57"/>
<dbReference type="Pfam" id="PF23579">
    <property type="entry name" value="ARM_TBCD"/>
    <property type="match status" value="1"/>
</dbReference>
<dbReference type="GO" id="GO:0000226">
    <property type="term" value="P:microtubule cytoskeleton organization"/>
    <property type="evidence" value="ECO:0007669"/>
    <property type="project" value="TreeGrafter"/>
</dbReference>
<dbReference type="Gene3D" id="1.25.10.10">
    <property type="entry name" value="Leucine-rich Repeat Variant"/>
    <property type="match status" value="2"/>
</dbReference>
<dbReference type="InterPro" id="IPR022577">
    <property type="entry name" value="TBCD_C"/>
</dbReference>
<proteinExistence type="predicted"/>
<dbReference type="PANTHER" id="PTHR12658">
    <property type="entry name" value="BETA-TUBULIN COFACTOR D"/>
    <property type="match status" value="1"/>
</dbReference>
<dbReference type="SUPFAM" id="SSF48371">
    <property type="entry name" value="ARM repeat"/>
    <property type="match status" value="1"/>
</dbReference>
<dbReference type="STRING" id="2282107.A0A286UC57"/>
<feature type="domain" description="Tubulin-folding cofactor D ARM repeats" evidence="4">
    <location>
        <begin position="320"/>
        <end position="522"/>
    </location>
</feature>
<reference evidence="5 6" key="1">
    <citation type="journal article" date="2017" name="Mol. Ecol.">
        <title>Comparative and population genomic landscape of Phellinus noxius: A hypervariable fungus causing root rot in trees.</title>
        <authorList>
            <person name="Chung C.L."/>
            <person name="Lee T.J."/>
            <person name="Akiba M."/>
            <person name="Lee H.H."/>
            <person name="Kuo T.H."/>
            <person name="Liu D."/>
            <person name="Ke H.M."/>
            <person name="Yokoi T."/>
            <person name="Roa M.B."/>
            <person name="Lu M.J."/>
            <person name="Chang Y.Y."/>
            <person name="Ann P.J."/>
            <person name="Tsai J.N."/>
            <person name="Chen C.Y."/>
            <person name="Tzean S.S."/>
            <person name="Ota Y."/>
            <person name="Hattori T."/>
            <person name="Sahashi N."/>
            <person name="Liou R.F."/>
            <person name="Kikuchi T."/>
            <person name="Tsai I.J."/>
        </authorList>
    </citation>
    <scope>NUCLEOTIDE SEQUENCE [LARGE SCALE GENOMIC DNA]</scope>
    <source>
        <strain evidence="5 6">FFPRI411160</strain>
    </source>
</reference>
<dbReference type="PANTHER" id="PTHR12658:SF0">
    <property type="entry name" value="TUBULIN-SPECIFIC CHAPERONE D"/>
    <property type="match status" value="1"/>
</dbReference>
<sequence>MTDEESEFEPKVLGAFEKSHQTSLILNNLISLPITATPSPDEDKLEAEQLRQLIQILDEYQEQPYLLDPHLEALITPIVNTLRIHAREYALSHSTESFSSARINRLSEMLYTFVKVRGYKTVVRFFPHEVADLTVASTYMTLDGPVKDADNWQLRYLILLWLSLVCKLPFDLAQFDSEDTASIAETLEKIGKSELDKSGVERDGAALMLSRLYMRKDTCTLLPAFLEFFENQIHASSTVFLCIGSLKVLAEIVKSAPLETIESLLPRIRNLVKETMLSTTLSRDTIIRKLCTKCISRIATRMLPPTIRNRGRNRKTLILTNNEELSESHEEEDIDVPVEIEETFEELFELVQDKDTTVRWSSAKGLARISERLPDGFVEQILDNILGFFETYSGGGLSPTELSPAAEHPWHGACLALAEMARRDLITDSRFSDVLMWMSKALFFDVRKGSFSVGSNVRDATAYVLWSLARTQGKYALESHAHDLAKRLVTVSVFDREIHVRRAASAAFQEHVGRMGLFPHGIAIIGIADFYSVSIRRNAFLKAAPQIASYKEYTEATLKHLTEVTLRHWDVSMRSLGAQSLKKVCELNLEEHGPQTLGRLSVLLRSVDTTDVHGALLALGELAESFCDSKNEKLKPERQKAFALLNVVPPSMSSSQRNHLITEAMCCLIANALSPLESSSLDQSSQTPYWKKVIDQGLRHKNSSVQEAAAQAMLSLNTLITELKHSSPITQQSLARVLGCLDYSSHNNGLGSALNCLLDVVTPKSSSFFRDVEARRNAYLSLGQLVKNVSLSLDKYITPKEMSSVFDALYVGLEDYTVNERGDVGVWKDLTIGGKEWAVKNREQFEELFFSNDIRDWSDGAWLYSKATRLLDVKEYRIPVMRGFLMSIASKTSSTQQPASEAILAYARSLPFNDESTLDDETENYSYDLSTFISDLLLIANENPKSNALVIPILHTFNILLEGDVFLSVPQDKESDLIGLLSDIHNLSTKNIDKIKNIQRVEESMKVIVNMIPLPYDAPKTQAVTSLRRFLLHTYPTVRSATAEALYITLQTKYVDFDEEAEEILLGIEWASDEGTGLEIQTTRLITCLS</sequence>
<evidence type="ECO:0000259" key="3">
    <source>
        <dbReference type="Pfam" id="PF12612"/>
    </source>
</evidence>
<evidence type="ECO:0000259" key="4">
    <source>
        <dbReference type="Pfam" id="PF25767"/>
    </source>
</evidence>
<protein>
    <submittedName>
        <fullName evidence="5">TBCD</fullName>
    </submittedName>
</protein>
<gene>
    <name evidence="5" type="ORF">PNOK_0725600</name>
</gene>
<dbReference type="InterPro" id="IPR011989">
    <property type="entry name" value="ARM-like"/>
</dbReference>
<dbReference type="InterPro" id="IPR033162">
    <property type="entry name" value="TBCD"/>
</dbReference>
<organism evidence="5 6">
    <name type="scientific">Pyrrhoderma noxium</name>
    <dbReference type="NCBI Taxonomy" id="2282107"/>
    <lineage>
        <taxon>Eukaryota</taxon>
        <taxon>Fungi</taxon>
        <taxon>Dikarya</taxon>
        <taxon>Basidiomycota</taxon>
        <taxon>Agaricomycotina</taxon>
        <taxon>Agaricomycetes</taxon>
        <taxon>Hymenochaetales</taxon>
        <taxon>Hymenochaetaceae</taxon>
        <taxon>Pyrrhoderma</taxon>
    </lineage>
</organism>
<dbReference type="Pfam" id="PF12612">
    <property type="entry name" value="TFCD_C"/>
    <property type="match status" value="1"/>
</dbReference>
<dbReference type="InterPro" id="IPR021133">
    <property type="entry name" value="HEAT_type_2"/>
</dbReference>
<evidence type="ECO:0000313" key="5">
    <source>
        <dbReference type="EMBL" id="PAV17192.1"/>
    </source>
</evidence>
<dbReference type="OrthoDB" id="1735853at2759"/>
<feature type="repeat" description="HEAT" evidence="2">
    <location>
        <begin position="343"/>
        <end position="380"/>
    </location>
</feature>
<dbReference type="GO" id="GO:0005096">
    <property type="term" value="F:GTPase activator activity"/>
    <property type="evidence" value="ECO:0007669"/>
    <property type="project" value="InterPro"/>
</dbReference>
<keyword evidence="1" id="KW-0143">Chaperone</keyword>
<evidence type="ECO:0000313" key="6">
    <source>
        <dbReference type="Proteomes" id="UP000217199"/>
    </source>
</evidence>
<dbReference type="GO" id="GO:0007023">
    <property type="term" value="P:post-chaperonin tubulin folding pathway"/>
    <property type="evidence" value="ECO:0007669"/>
    <property type="project" value="InterPro"/>
</dbReference>
<evidence type="ECO:0000256" key="2">
    <source>
        <dbReference type="PROSITE-ProRule" id="PRU00103"/>
    </source>
</evidence>
<evidence type="ECO:0000256" key="1">
    <source>
        <dbReference type="ARBA" id="ARBA00023186"/>
    </source>
</evidence>
<accession>A0A286UC57</accession>
<dbReference type="GO" id="GO:0007021">
    <property type="term" value="P:tubulin complex assembly"/>
    <property type="evidence" value="ECO:0007669"/>
    <property type="project" value="InterPro"/>
</dbReference>
<dbReference type="Proteomes" id="UP000217199">
    <property type="component" value="Unassembled WGS sequence"/>
</dbReference>
<dbReference type="PROSITE" id="PS50077">
    <property type="entry name" value="HEAT_REPEAT"/>
    <property type="match status" value="1"/>
</dbReference>
<name>A0A286UC57_9AGAM</name>
<keyword evidence="6" id="KW-1185">Reference proteome</keyword>
<dbReference type="EMBL" id="NBII01000007">
    <property type="protein sequence ID" value="PAV17192.1"/>
    <property type="molecule type" value="Genomic_DNA"/>
</dbReference>
<dbReference type="InParanoid" id="A0A286UC57"/>
<dbReference type="InterPro" id="IPR058033">
    <property type="entry name" value="ARM_TBCD_2nd"/>
</dbReference>
<comment type="caution">
    <text evidence="5">The sequence shown here is derived from an EMBL/GenBank/DDBJ whole genome shotgun (WGS) entry which is preliminary data.</text>
</comment>
<dbReference type="InterPro" id="IPR016024">
    <property type="entry name" value="ARM-type_fold"/>
</dbReference>
<dbReference type="GO" id="GO:0048487">
    <property type="term" value="F:beta-tubulin binding"/>
    <property type="evidence" value="ECO:0007669"/>
    <property type="project" value="InterPro"/>
</dbReference>
<dbReference type="Pfam" id="PF25767">
    <property type="entry name" value="ARM_TBCD_2nd"/>
    <property type="match status" value="1"/>
</dbReference>